<evidence type="ECO:0000256" key="6">
    <source>
        <dbReference type="ARBA" id="ARBA00038503"/>
    </source>
</evidence>
<dbReference type="AlphaFoldDB" id="A0AAD5Y8S9"/>
<evidence type="ECO:0000313" key="10">
    <source>
        <dbReference type="EMBL" id="KAJ3476669.1"/>
    </source>
</evidence>
<dbReference type="InterPro" id="IPR029060">
    <property type="entry name" value="PIN-like_dom_sf"/>
</dbReference>
<dbReference type="Proteomes" id="UP001212997">
    <property type="component" value="Unassembled WGS sequence"/>
</dbReference>
<proteinExistence type="inferred from homology"/>
<reference evidence="10" key="1">
    <citation type="submission" date="2022-07" db="EMBL/GenBank/DDBJ databases">
        <title>Genome Sequence of Physisporinus lineatus.</title>
        <authorList>
            <person name="Buettner E."/>
        </authorList>
    </citation>
    <scope>NUCLEOTIDE SEQUENCE</scope>
    <source>
        <strain evidence="10">VT162</strain>
    </source>
</reference>
<dbReference type="PANTHER" id="PTHR12416">
    <property type="entry name" value="RRNA-PROCESSING PROTEIN UTP23 HOMOLOG"/>
    <property type="match status" value="1"/>
</dbReference>
<evidence type="ECO:0000313" key="11">
    <source>
        <dbReference type="Proteomes" id="UP001212997"/>
    </source>
</evidence>
<feature type="domain" description="UTP23 sensor motif region" evidence="9">
    <location>
        <begin position="208"/>
        <end position="226"/>
    </location>
</feature>
<dbReference type="EMBL" id="JANAWD010000680">
    <property type="protein sequence ID" value="KAJ3476669.1"/>
    <property type="molecule type" value="Genomic_DNA"/>
</dbReference>
<comment type="function">
    <text evidence="5">Involved in rRNA-processing and ribosome biogenesis.</text>
</comment>
<evidence type="ECO:0000259" key="9">
    <source>
        <dbReference type="Pfam" id="PF24779"/>
    </source>
</evidence>
<evidence type="ECO:0000256" key="3">
    <source>
        <dbReference type="ARBA" id="ARBA00022552"/>
    </source>
</evidence>
<comment type="subcellular location">
    <subcellularLocation>
        <location evidence="1">Nucleus</location>
        <location evidence="1">Nucleolus</location>
    </subcellularLocation>
</comment>
<keyword evidence="11" id="KW-1185">Reference proteome</keyword>
<organism evidence="10 11">
    <name type="scientific">Meripilus lineatus</name>
    <dbReference type="NCBI Taxonomy" id="2056292"/>
    <lineage>
        <taxon>Eukaryota</taxon>
        <taxon>Fungi</taxon>
        <taxon>Dikarya</taxon>
        <taxon>Basidiomycota</taxon>
        <taxon>Agaricomycotina</taxon>
        <taxon>Agaricomycetes</taxon>
        <taxon>Polyporales</taxon>
        <taxon>Meripilaceae</taxon>
        <taxon>Meripilus</taxon>
    </lineage>
</organism>
<protein>
    <recommendedName>
        <fullName evidence="7">U three protein 23</fullName>
    </recommendedName>
</protein>
<keyword evidence="2" id="KW-0690">Ribosome biogenesis</keyword>
<dbReference type="SUPFAM" id="SSF88723">
    <property type="entry name" value="PIN domain-like"/>
    <property type="match status" value="1"/>
</dbReference>
<feature type="compositionally biased region" description="Low complexity" evidence="8">
    <location>
        <begin position="274"/>
        <end position="287"/>
    </location>
</feature>
<comment type="caution">
    <text evidence="10">The sequence shown here is derived from an EMBL/GenBank/DDBJ whole genome shotgun (WGS) entry which is preliminary data.</text>
</comment>
<keyword evidence="3" id="KW-0698">rRNA processing</keyword>
<gene>
    <name evidence="10" type="ORF">NLI96_g11000</name>
</gene>
<evidence type="ECO:0000256" key="8">
    <source>
        <dbReference type="SAM" id="MobiDB-lite"/>
    </source>
</evidence>
<evidence type="ECO:0000256" key="1">
    <source>
        <dbReference type="ARBA" id="ARBA00004604"/>
    </source>
</evidence>
<evidence type="ECO:0000256" key="4">
    <source>
        <dbReference type="ARBA" id="ARBA00023242"/>
    </source>
</evidence>
<evidence type="ECO:0000256" key="5">
    <source>
        <dbReference type="ARBA" id="ARBA00037300"/>
    </source>
</evidence>
<dbReference type="Pfam" id="PF24779">
    <property type="entry name" value="UTP23_sensor"/>
    <property type="match status" value="1"/>
</dbReference>
<feature type="region of interest" description="Disordered" evidence="8">
    <location>
        <begin position="183"/>
        <end position="287"/>
    </location>
</feature>
<dbReference type="FunFam" id="3.40.50.1010:FF:000006">
    <property type="entry name" value="rRNA-processing protein UTP23 homolog"/>
    <property type="match status" value="1"/>
</dbReference>
<comment type="similarity">
    <text evidence="6">Belongs to the UTP23/FCF1 family. UTP23 subfamily.</text>
</comment>
<evidence type="ECO:0000256" key="2">
    <source>
        <dbReference type="ARBA" id="ARBA00022517"/>
    </source>
</evidence>
<name>A0AAD5Y8S9_9APHY</name>
<dbReference type="InterPro" id="IPR006984">
    <property type="entry name" value="Fcf1/UTP23"/>
</dbReference>
<dbReference type="GO" id="GO:0006364">
    <property type="term" value="P:rRNA processing"/>
    <property type="evidence" value="ECO:0007669"/>
    <property type="project" value="UniProtKB-KW"/>
</dbReference>
<dbReference type="GO" id="GO:0032040">
    <property type="term" value="C:small-subunit processome"/>
    <property type="evidence" value="ECO:0007669"/>
    <property type="project" value="InterPro"/>
</dbReference>
<accession>A0AAD5Y8S9</accession>
<evidence type="ECO:0000256" key="7">
    <source>
        <dbReference type="ARBA" id="ARBA00076388"/>
    </source>
</evidence>
<dbReference type="CDD" id="cd09865">
    <property type="entry name" value="PIN_ScUtp23p-like"/>
    <property type="match status" value="1"/>
</dbReference>
<keyword evidence="4" id="KW-0539">Nucleus</keyword>
<dbReference type="Pfam" id="PF04900">
    <property type="entry name" value="Fcf1"/>
    <property type="match status" value="1"/>
</dbReference>
<sequence>MRQKRAKAYRKLMSLYCMSFGFREPYQVLGTSLTLSSRMGDLTFLYAPVDSEMCRTSISQKLDFVKQLGTVLQGAVKPMITQCCIHELYLLGKNEQPAVDLAKTFERRKCNHREAIPGNDCITDVVGEANKHRYVIATQSPALRSALRSVPAVPVVHINRSVMILEPPSDTTLRAKALVEHQSLLPSTSEKRKLATTTDDTAEPEPPKKKRKGPKGPNPLSVKKKKVQNTPKSVRPITVKNQQEESLVPQPDRTAGEQPETSHKRKRRRKRTNDASNDDTNNAGDSQ</sequence>
<dbReference type="InterPro" id="IPR057776">
    <property type="entry name" value="UTP23_sensor"/>
</dbReference>
<dbReference type="Gene3D" id="3.40.50.1010">
    <property type="entry name" value="5'-nuclease"/>
    <property type="match status" value="1"/>
</dbReference>